<organism evidence="1 2">
    <name type="scientific">Carya illinoinensis</name>
    <name type="common">Pecan</name>
    <dbReference type="NCBI Taxonomy" id="32201"/>
    <lineage>
        <taxon>Eukaryota</taxon>
        <taxon>Viridiplantae</taxon>
        <taxon>Streptophyta</taxon>
        <taxon>Embryophyta</taxon>
        <taxon>Tracheophyta</taxon>
        <taxon>Spermatophyta</taxon>
        <taxon>Magnoliopsida</taxon>
        <taxon>eudicotyledons</taxon>
        <taxon>Gunneridae</taxon>
        <taxon>Pentapetalae</taxon>
        <taxon>rosids</taxon>
        <taxon>fabids</taxon>
        <taxon>Fagales</taxon>
        <taxon>Juglandaceae</taxon>
        <taxon>Carya</taxon>
    </lineage>
</organism>
<dbReference type="AlphaFoldDB" id="A0A922JPF3"/>
<dbReference type="Proteomes" id="UP000811246">
    <property type="component" value="Chromosome 5"/>
</dbReference>
<reference evidence="1" key="1">
    <citation type="submission" date="2021-01" db="EMBL/GenBank/DDBJ databases">
        <authorList>
            <person name="Lovell J.T."/>
            <person name="Bentley N."/>
            <person name="Bhattarai G."/>
            <person name="Jenkins J.W."/>
            <person name="Sreedasyam A."/>
            <person name="Alarcon Y."/>
            <person name="Bock C."/>
            <person name="Boston L."/>
            <person name="Carlson J."/>
            <person name="Cervantes K."/>
            <person name="Clermont K."/>
            <person name="Krom N."/>
            <person name="Kubenka K."/>
            <person name="Mamidi S."/>
            <person name="Mattison C."/>
            <person name="Monteros M."/>
            <person name="Pisani C."/>
            <person name="Plott C."/>
            <person name="Rajasekar S."/>
            <person name="Rhein H.S."/>
            <person name="Rohla C."/>
            <person name="Song M."/>
            <person name="Hilaire R.S."/>
            <person name="Shu S."/>
            <person name="Wells L."/>
            <person name="Wang X."/>
            <person name="Webber J."/>
            <person name="Heerema R.J."/>
            <person name="Klein P."/>
            <person name="Conner P."/>
            <person name="Grauke L."/>
            <person name="Grimwood J."/>
            <person name="Schmutz J."/>
            <person name="Randall J.J."/>
        </authorList>
    </citation>
    <scope>NUCLEOTIDE SEQUENCE</scope>
    <source>
        <tissue evidence="1">Leaf</tissue>
    </source>
</reference>
<accession>A0A922JPF3</accession>
<protein>
    <submittedName>
        <fullName evidence="1">Uncharacterized protein</fullName>
    </submittedName>
</protein>
<dbReference type="EMBL" id="CM031829">
    <property type="protein sequence ID" value="KAG6715370.1"/>
    <property type="molecule type" value="Genomic_DNA"/>
</dbReference>
<evidence type="ECO:0000313" key="2">
    <source>
        <dbReference type="Proteomes" id="UP000811246"/>
    </source>
</evidence>
<proteinExistence type="predicted"/>
<dbReference type="PANTHER" id="PTHR47367">
    <property type="entry name" value="AUXIN-REGULATED PROTEIN-LIKE"/>
    <property type="match status" value="1"/>
</dbReference>
<sequence length="119" mass="13445">MTSITSPQWHEMASNFFSSSREKLEAGQSTEKFIGKVAKDAKYNFTNVAEHVGSVVNSRWAFLQQPSTRNAVQERLISVAATTSTLLRKVISETNDKVVVKKTKVEEVAKKQRQKVRPY</sequence>
<dbReference type="PANTHER" id="PTHR47367:SF1">
    <property type="entry name" value="OS07G0486500 PROTEIN"/>
    <property type="match status" value="1"/>
</dbReference>
<evidence type="ECO:0000313" key="1">
    <source>
        <dbReference type="EMBL" id="KAG6715370.1"/>
    </source>
</evidence>
<name>A0A922JPF3_CARIL</name>
<comment type="caution">
    <text evidence="1">The sequence shown here is derived from an EMBL/GenBank/DDBJ whole genome shotgun (WGS) entry which is preliminary data.</text>
</comment>
<gene>
    <name evidence="1" type="ORF">I3842_05G248500</name>
</gene>